<organism evidence="2">
    <name type="scientific">uncultured Sulfurovum sp</name>
    <dbReference type="NCBI Taxonomy" id="269237"/>
    <lineage>
        <taxon>Bacteria</taxon>
        <taxon>Pseudomonadati</taxon>
        <taxon>Campylobacterota</taxon>
        <taxon>Epsilonproteobacteria</taxon>
        <taxon>Campylobacterales</taxon>
        <taxon>Sulfurovaceae</taxon>
        <taxon>Sulfurovum</taxon>
        <taxon>environmental samples</taxon>
    </lineage>
</organism>
<keyword evidence="1" id="KW-0472">Membrane</keyword>
<dbReference type="EMBL" id="CACVAU010000003">
    <property type="protein sequence ID" value="CAA6801399.1"/>
    <property type="molecule type" value="Genomic_DNA"/>
</dbReference>
<dbReference type="AlphaFoldDB" id="A0A6S6SA43"/>
<proteinExistence type="predicted"/>
<name>A0A6S6SA43_9BACT</name>
<evidence type="ECO:0000256" key="1">
    <source>
        <dbReference type="SAM" id="Phobius"/>
    </source>
</evidence>
<sequence length="85" mass="10088">MKALVGYVFQRTIKKHTQIITSLPKGLIYINLLSLSAKFSFYANLVLWCVKNSTLPKYDNMTYYLDRQVKRNIERFIMKRTLCFS</sequence>
<evidence type="ECO:0000313" key="2">
    <source>
        <dbReference type="EMBL" id="CAA6801399.1"/>
    </source>
</evidence>
<reference evidence="2" key="1">
    <citation type="submission" date="2020-01" db="EMBL/GenBank/DDBJ databases">
        <authorList>
            <person name="Meier V. D."/>
            <person name="Meier V D."/>
        </authorList>
    </citation>
    <scope>NUCLEOTIDE SEQUENCE</scope>
    <source>
        <strain evidence="2">HLG_WM_MAG_05</strain>
    </source>
</reference>
<accession>A0A6S6SA43</accession>
<gene>
    <name evidence="2" type="ORF">HELGO_WM10264</name>
</gene>
<keyword evidence="1" id="KW-0812">Transmembrane</keyword>
<keyword evidence="1" id="KW-1133">Transmembrane helix</keyword>
<feature type="transmembrane region" description="Helical" evidence="1">
    <location>
        <begin position="28"/>
        <end position="50"/>
    </location>
</feature>
<protein>
    <submittedName>
        <fullName evidence="2">Uncharacterized protein</fullName>
    </submittedName>
</protein>